<evidence type="ECO:0000256" key="5">
    <source>
        <dbReference type="SAM" id="Phobius"/>
    </source>
</evidence>
<dbReference type="AlphaFoldDB" id="W0FNP5"/>
<name>W0FNP5_9BACT</name>
<feature type="transmembrane region" description="Helical" evidence="5">
    <location>
        <begin position="118"/>
        <end position="138"/>
    </location>
</feature>
<evidence type="ECO:0000256" key="4">
    <source>
        <dbReference type="ARBA" id="ARBA00023136"/>
    </source>
</evidence>
<comment type="subcellular location">
    <subcellularLocation>
        <location evidence="1">Membrane</location>
        <topology evidence="1">Multi-pass membrane protein</topology>
    </subcellularLocation>
</comment>
<feature type="transmembrane region" description="Helical" evidence="5">
    <location>
        <begin position="43"/>
        <end position="68"/>
    </location>
</feature>
<dbReference type="SUPFAM" id="SSF161111">
    <property type="entry name" value="Cation efflux protein transmembrane domain-like"/>
    <property type="match status" value="1"/>
</dbReference>
<accession>W0FNP5</accession>
<protein>
    <submittedName>
        <fullName evidence="6">Uncharacterized protein</fullName>
    </submittedName>
</protein>
<evidence type="ECO:0000256" key="1">
    <source>
        <dbReference type="ARBA" id="ARBA00004141"/>
    </source>
</evidence>
<keyword evidence="2 5" id="KW-0812">Transmembrane</keyword>
<dbReference type="GO" id="GO:0016020">
    <property type="term" value="C:membrane"/>
    <property type="evidence" value="ECO:0007669"/>
    <property type="project" value="UniProtKB-SubCell"/>
</dbReference>
<feature type="transmembrane region" description="Helical" evidence="5">
    <location>
        <begin position="144"/>
        <end position="162"/>
    </location>
</feature>
<dbReference type="EMBL" id="KC246819">
    <property type="protein sequence ID" value="AHF25099.1"/>
    <property type="molecule type" value="Genomic_DNA"/>
</dbReference>
<sequence length="300" mass="34427">MKVDKKQLIKTLAICLLGLAMFAGAGILLVFDIAQKTTPQEKIMYGAISGVLSLLCIVTAVMFIYMYYQQNIKPNKYSDDPKSDYDIKRESDTHKRLPGKDMYDVIRNYRKRNYRNRVIAISFCCILVIAIALVKMTGENHIDYRISIGVGLLIVIISFGIAGKKEFSYSREIDFKKAIAESGIDPVRLNADFMIGSHFMMRDGLVVLGRDYMVIFAKSLCEVIEVDKIEKIVKDSFTSEMQGSKLITHRIKIVMKNNYWFRFSLRDLKETELMLNEFRLRSLGFVDEGEKTSKEIKAEK</sequence>
<organism evidence="6">
    <name type="scientific">uncultured bacterium Contig1552</name>
    <dbReference type="NCBI Taxonomy" id="1393454"/>
    <lineage>
        <taxon>Bacteria</taxon>
        <taxon>environmental samples</taxon>
    </lineage>
</organism>
<keyword evidence="3 5" id="KW-1133">Transmembrane helix</keyword>
<evidence type="ECO:0000256" key="3">
    <source>
        <dbReference type="ARBA" id="ARBA00022989"/>
    </source>
</evidence>
<evidence type="ECO:0000256" key="2">
    <source>
        <dbReference type="ARBA" id="ARBA00022692"/>
    </source>
</evidence>
<reference evidence="6" key="1">
    <citation type="journal article" date="2013" name="PLoS ONE">
        <title>Metagenomic insights into the carbohydrate-active enzymes carried by the microorganisms adhering to solid digesta in the rumen of cows.</title>
        <authorList>
            <person name="Wang L."/>
            <person name="Hatem A."/>
            <person name="Catalyurek U.V."/>
            <person name="Morrison M."/>
            <person name="Yu Z."/>
        </authorList>
    </citation>
    <scope>NUCLEOTIDE SEQUENCE</scope>
</reference>
<evidence type="ECO:0000313" key="6">
    <source>
        <dbReference type="EMBL" id="AHF25099.1"/>
    </source>
</evidence>
<feature type="transmembrane region" description="Helical" evidence="5">
    <location>
        <begin position="12"/>
        <end position="31"/>
    </location>
</feature>
<dbReference type="InterPro" id="IPR027469">
    <property type="entry name" value="Cation_efflux_TMD_sf"/>
</dbReference>
<proteinExistence type="predicted"/>
<keyword evidence="4 5" id="KW-0472">Membrane</keyword>